<dbReference type="InterPro" id="IPR016181">
    <property type="entry name" value="Acyl_CoA_acyltransferase"/>
</dbReference>
<keyword evidence="4" id="KW-1185">Reference proteome</keyword>
<evidence type="ECO:0000256" key="1">
    <source>
        <dbReference type="SAM" id="MobiDB-lite"/>
    </source>
</evidence>
<evidence type="ECO:0000313" key="3">
    <source>
        <dbReference type="EMBL" id="KAG0261948.1"/>
    </source>
</evidence>
<dbReference type="GO" id="GO:0016747">
    <property type="term" value="F:acyltransferase activity, transferring groups other than amino-acyl groups"/>
    <property type="evidence" value="ECO:0007669"/>
    <property type="project" value="InterPro"/>
</dbReference>
<dbReference type="AlphaFoldDB" id="A0A9P6U6Z4"/>
<feature type="region of interest" description="Disordered" evidence="1">
    <location>
        <begin position="32"/>
        <end position="54"/>
    </location>
</feature>
<comment type="caution">
    <text evidence="3">The sequence shown here is derived from an EMBL/GenBank/DDBJ whole genome shotgun (WGS) entry which is preliminary data.</text>
</comment>
<reference evidence="3" key="1">
    <citation type="journal article" date="2020" name="Fungal Divers.">
        <title>Resolving the Mortierellaceae phylogeny through synthesis of multi-gene phylogenetics and phylogenomics.</title>
        <authorList>
            <person name="Vandepol N."/>
            <person name="Liber J."/>
            <person name="Desiro A."/>
            <person name="Na H."/>
            <person name="Kennedy M."/>
            <person name="Barry K."/>
            <person name="Grigoriev I.V."/>
            <person name="Miller A.N."/>
            <person name="O'Donnell K."/>
            <person name="Stajich J.E."/>
            <person name="Bonito G."/>
        </authorList>
    </citation>
    <scope>NUCLEOTIDE SEQUENCE</scope>
    <source>
        <strain evidence="3">KOD948</strain>
    </source>
</reference>
<organism evidence="3 4">
    <name type="scientific">Mortierella polycephala</name>
    <dbReference type="NCBI Taxonomy" id="41804"/>
    <lineage>
        <taxon>Eukaryota</taxon>
        <taxon>Fungi</taxon>
        <taxon>Fungi incertae sedis</taxon>
        <taxon>Mucoromycota</taxon>
        <taxon>Mortierellomycotina</taxon>
        <taxon>Mortierellomycetes</taxon>
        <taxon>Mortierellales</taxon>
        <taxon>Mortierellaceae</taxon>
        <taxon>Mortierella</taxon>
    </lineage>
</organism>
<dbReference type="Pfam" id="PF00583">
    <property type="entry name" value="Acetyltransf_1"/>
    <property type="match status" value="1"/>
</dbReference>
<dbReference type="Gene3D" id="3.40.630.30">
    <property type="match status" value="1"/>
</dbReference>
<dbReference type="Proteomes" id="UP000726737">
    <property type="component" value="Unassembled WGS sequence"/>
</dbReference>
<evidence type="ECO:0000313" key="4">
    <source>
        <dbReference type="Proteomes" id="UP000726737"/>
    </source>
</evidence>
<dbReference type="EMBL" id="JAAAJA010000110">
    <property type="protein sequence ID" value="KAG0261948.1"/>
    <property type="molecule type" value="Genomic_DNA"/>
</dbReference>
<proteinExistence type="predicted"/>
<sequence length="258" mass="28506">MTVTSNATSPTNTVASAGINHTANPATVLIRIPSRPPIRSATSTPSTGSSKSVNLADKTAEQVVFRHGRVEDATLMTEMQFSNYWHHYPGICPQVFLDTLDRPKMTASHVSRMTPSVDEREMAYVVAERTNAKTGELEIIGMSQAMVPDWERAYNHRFYEGWSQDDFDCEVDTLYVKVGVQGGGIGRKLVLGALEEAYERFNMRRGVIIWTLFGNTQGRNFYSRIGCTEVAIRTLDLAGVPAECVGYAFRSIGEAIGK</sequence>
<dbReference type="InterPro" id="IPR000182">
    <property type="entry name" value="GNAT_dom"/>
</dbReference>
<dbReference type="SUPFAM" id="SSF55729">
    <property type="entry name" value="Acyl-CoA N-acyltransferases (Nat)"/>
    <property type="match status" value="1"/>
</dbReference>
<feature type="domain" description="N-acetyltransferase" evidence="2">
    <location>
        <begin position="123"/>
        <end position="226"/>
    </location>
</feature>
<dbReference type="OrthoDB" id="2348079at2759"/>
<accession>A0A9P6U6Z4</accession>
<feature type="compositionally biased region" description="Polar residues" evidence="1">
    <location>
        <begin position="40"/>
        <end position="53"/>
    </location>
</feature>
<name>A0A9P6U6Z4_9FUNG</name>
<gene>
    <name evidence="3" type="ORF">BG011_000497</name>
</gene>
<protein>
    <recommendedName>
        <fullName evidence="2">N-acetyltransferase domain-containing protein</fullName>
    </recommendedName>
</protein>
<evidence type="ECO:0000259" key="2">
    <source>
        <dbReference type="Pfam" id="PF00583"/>
    </source>
</evidence>